<keyword evidence="2" id="KW-1133">Transmembrane helix</keyword>
<feature type="compositionally biased region" description="Pro residues" evidence="1">
    <location>
        <begin position="58"/>
        <end position="67"/>
    </location>
</feature>
<dbReference type="EMBL" id="JAPPUX010000002">
    <property type="protein sequence ID" value="MCY4726325.1"/>
    <property type="molecule type" value="Genomic_DNA"/>
</dbReference>
<feature type="region of interest" description="Disordered" evidence="1">
    <location>
        <begin position="58"/>
        <end position="79"/>
    </location>
</feature>
<keyword evidence="4" id="KW-1185">Reference proteome</keyword>
<gene>
    <name evidence="3" type="ORF">NYO98_08545</name>
</gene>
<evidence type="ECO:0000256" key="2">
    <source>
        <dbReference type="SAM" id="Phobius"/>
    </source>
</evidence>
<reference evidence="3" key="1">
    <citation type="submission" date="2022-08" db="EMBL/GenBank/DDBJ databases">
        <title>Genome sequencing of Nocardioides sp. STR2.</title>
        <authorList>
            <person name="So Y."/>
        </authorList>
    </citation>
    <scope>NUCLEOTIDE SEQUENCE</scope>
    <source>
        <strain evidence="3">STR2</strain>
    </source>
</reference>
<keyword evidence="2" id="KW-0812">Transmembrane</keyword>
<protein>
    <recommendedName>
        <fullName evidence="5">Mce-associated membrane protein</fullName>
    </recommendedName>
</protein>
<organism evidence="3 4">
    <name type="scientific">Nocardioides pini</name>
    <dbReference type="NCBI Taxonomy" id="2975053"/>
    <lineage>
        <taxon>Bacteria</taxon>
        <taxon>Bacillati</taxon>
        <taxon>Actinomycetota</taxon>
        <taxon>Actinomycetes</taxon>
        <taxon>Propionibacteriales</taxon>
        <taxon>Nocardioidaceae</taxon>
        <taxon>Nocardioides</taxon>
    </lineage>
</organism>
<evidence type="ECO:0000256" key="1">
    <source>
        <dbReference type="SAM" id="MobiDB-lite"/>
    </source>
</evidence>
<keyword evidence="2" id="KW-0472">Membrane</keyword>
<dbReference type="RefSeq" id="WP_268111174.1">
    <property type="nucleotide sequence ID" value="NZ_JAPPUX010000002.1"/>
</dbReference>
<evidence type="ECO:0000313" key="4">
    <source>
        <dbReference type="Proteomes" id="UP001074726"/>
    </source>
</evidence>
<proteinExistence type="predicted"/>
<accession>A0ABT4CBI1</accession>
<evidence type="ECO:0008006" key="5">
    <source>
        <dbReference type="Google" id="ProtNLM"/>
    </source>
</evidence>
<feature type="compositionally biased region" description="Low complexity" evidence="1">
    <location>
        <begin position="68"/>
        <end position="79"/>
    </location>
</feature>
<dbReference type="Proteomes" id="UP001074726">
    <property type="component" value="Unassembled WGS sequence"/>
</dbReference>
<sequence>MTQGWGRGECLWMTPAAGREIGEGGQVDPRRLLPVLTAAACALVVAVLVVVVARPDPPPRPASPSEPVPAGQPARPGPAAVLAAWDERRSAAWADGDAGALERLYVDGSGAGAADVRLLRDYRRRGLRVEGMTTQVLALRVTHRSTDRLEVVLTDRVVGAQAVGSGAPVALPVGRPSTRRVVLVREGGTWVVAEVRGQDSAAASTSRTSSSSKS</sequence>
<comment type="caution">
    <text evidence="3">The sequence shown here is derived from an EMBL/GenBank/DDBJ whole genome shotgun (WGS) entry which is preliminary data.</text>
</comment>
<name>A0ABT4CBI1_9ACTN</name>
<feature type="transmembrane region" description="Helical" evidence="2">
    <location>
        <begin position="32"/>
        <end position="53"/>
    </location>
</feature>
<evidence type="ECO:0000313" key="3">
    <source>
        <dbReference type="EMBL" id="MCY4726325.1"/>
    </source>
</evidence>